<evidence type="ECO:0000313" key="3">
    <source>
        <dbReference type="Proteomes" id="UP001500683"/>
    </source>
</evidence>
<feature type="region of interest" description="Disordered" evidence="1">
    <location>
        <begin position="1"/>
        <end position="30"/>
    </location>
</feature>
<proteinExistence type="predicted"/>
<name>A0ABP7W5F4_9ACTN</name>
<gene>
    <name evidence="2" type="ORF">GCM10022214_45590</name>
</gene>
<dbReference type="RefSeq" id="WP_344950908.1">
    <property type="nucleotide sequence ID" value="NZ_BAAAZG010000030.1"/>
</dbReference>
<evidence type="ECO:0000256" key="1">
    <source>
        <dbReference type="SAM" id="MobiDB-lite"/>
    </source>
</evidence>
<organism evidence="2 3">
    <name type="scientific">Actinomadura miaoliensis</name>
    <dbReference type="NCBI Taxonomy" id="430685"/>
    <lineage>
        <taxon>Bacteria</taxon>
        <taxon>Bacillati</taxon>
        <taxon>Actinomycetota</taxon>
        <taxon>Actinomycetes</taxon>
        <taxon>Streptosporangiales</taxon>
        <taxon>Thermomonosporaceae</taxon>
        <taxon>Actinomadura</taxon>
    </lineage>
</organism>
<comment type="caution">
    <text evidence="2">The sequence shown here is derived from an EMBL/GenBank/DDBJ whole genome shotgun (WGS) entry which is preliminary data.</text>
</comment>
<evidence type="ECO:0000313" key="2">
    <source>
        <dbReference type="EMBL" id="GAA4081571.1"/>
    </source>
</evidence>
<dbReference type="EMBL" id="BAAAZG010000030">
    <property type="protein sequence ID" value="GAA4081571.1"/>
    <property type="molecule type" value="Genomic_DNA"/>
</dbReference>
<accession>A0ABP7W5F4</accession>
<sequence length="85" mass="9771">MLTGPVPHGLPIPNHSVHPGAPPLRRRPRRVPGETLRWQINYRFSGYHGWSYRLDTLNLAYGPAFPPDVFLTPPTRTVDERARLY</sequence>
<reference evidence="3" key="1">
    <citation type="journal article" date="2019" name="Int. J. Syst. Evol. Microbiol.">
        <title>The Global Catalogue of Microorganisms (GCM) 10K type strain sequencing project: providing services to taxonomists for standard genome sequencing and annotation.</title>
        <authorList>
            <consortium name="The Broad Institute Genomics Platform"/>
            <consortium name="The Broad Institute Genome Sequencing Center for Infectious Disease"/>
            <person name="Wu L."/>
            <person name="Ma J."/>
        </authorList>
    </citation>
    <scope>NUCLEOTIDE SEQUENCE [LARGE SCALE GENOMIC DNA]</scope>
    <source>
        <strain evidence="3">JCM 16702</strain>
    </source>
</reference>
<keyword evidence="3" id="KW-1185">Reference proteome</keyword>
<dbReference type="Proteomes" id="UP001500683">
    <property type="component" value="Unassembled WGS sequence"/>
</dbReference>
<protein>
    <submittedName>
        <fullName evidence="2">Uncharacterized protein</fullName>
    </submittedName>
</protein>